<reference evidence="1" key="1">
    <citation type="submission" date="2020-05" db="EMBL/GenBank/DDBJ databases">
        <title>Large-scale comparative analyses of tick genomes elucidate their genetic diversity and vector capacities.</title>
        <authorList>
            <person name="Jia N."/>
            <person name="Wang J."/>
            <person name="Shi W."/>
            <person name="Du L."/>
            <person name="Sun Y."/>
            <person name="Zhan W."/>
            <person name="Jiang J."/>
            <person name="Wang Q."/>
            <person name="Zhang B."/>
            <person name="Ji P."/>
            <person name="Sakyi L.B."/>
            <person name="Cui X."/>
            <person name="Yuan T."/>
            <person name="Jiang B."/>
            <person name="Yang W."/>
            <person name="Lam T.T.-Y."/>
            <person name="Chang Q."/>
            <person name="Ding S."/>
            <person name="Wang X."/>
            <person name="Zhu J."/>
            <person name="Ruan X."/>
            <person name="Zhao L."/>
            <person name="Wei J."/>
            <person name="Que T."/>
            <person name="Du C."/>
            <person name="Cheng J."/>
            <person name="Dai P."/>
            <person name="Han X."/>
            <person name="Huang E."/>
            <person name="Gao Y."/>
            <person name="Liu J."/>
            <person name="Shao H."/>
            <person name="Ye R."/>
            <person name="Li L."/>
            <person name="Wei W."/>
            <person name="Wang X."/>
            <person name="Wang C."/>
            <person name="Yang T."/>
            <person name="Huo Q."/>
            <person name="Li W."/>
            <person name="Guo W."/>
            <person name="Chen H."/>
            <person name="Zhou L."/>
            <person name="Ni X."/>
            <person name="Tian J."/>
            <person name="Zhou Y."/>
            <person name="Sheng Y."/>
            <person name="Liu T."/>
            <person name="Pan Y."/>
            <person name="Xia L."/>
            <person name="Li J."/>
            <person name="Zhao F."/>
            <person name="Cao W."/>
        </authorList>
    </citation>
    <scope>NUCLEOTIDE SEQUENCE</scope>
    <source>
        <strain evidence="1">Hyas-2018</strain>
    </source>
</reference>
<keyword evidence="2" id="KW-1185">Reference proteome</keyword>
<evidence type="ECO:0000313" key="2">
    <source>
        <dbReference type="Proteomes" id="UP000821845"/>
    </source>
</evidence>
<evidence type="ECO:0000313" key="1">
    <source>
        <dbReference type="EMBL" id="KAH6926785.1"/>
    </source>
</evidence>
<protein>
    <submittedName>
        <fullName evidence="1">Uncharacterized protein</fullName>
    </submittedName>
</protein>
<dbReference type="EMBL" id="CM023487">
    <property type="protein sequence ID" value="KAH6926785.1"/>
    <property type="molecule type" value="Genomic_DNA"/>
</dbReference>
<gene>
    <name evidence="1" type="ORF">HPB50_022170</name>
</gene>
<comment type="caution">
    <text evidence="1">The sequence shown here is derived from an EMBL/GenBank/DDBJ whole genome shotgun (WGS) entry which is preliminary data.</text>
</comment>
<name>A0ACB7RW99_HYAAI</name>
<proteinExistence type="predicted"/>
<dbReference type="Proteomes" id="UP000821845">
    <property type="component" value="Chromosome 7"/>
</dbReference>
<organism evidence="1 2">
    <name type="scientific">Hyalomma asiaticum</name>
    <name type="common">Tick</name>
    <dbReference type="NCBI Taxonomy" id="266040"/>
    <lineage>
        <taxon>Eukaryota</taxon>
        <taxon>Metazoa</taxon>
        <taxon>Ecdysozoa</taxon>
        <taxon>Arthropoda</taxon>
        <taxon>Chelicerata</taxon>
        <taxon>Arachnida</taxon>
        <taxon>Acari</taxon>
        <taxon>Parasitiformes</taxon>
        <taxon>Ixodida</taxon>
        <taxon>Ixodoidea</taxon>
        <taxon>Ixodidae</taxon>
        <taxon>Hyalomminae</taxon>
        <taxon>Hyalomma</taxon>
    </lineage>
</organism>
<accession>A0ACB7RW99</accession>
<sequence>MPGTARAQLQPRAPRWTPTRVGYTGQSRPAQRRLCRAEMLLNTAAAQLTAVRNQRPTPEPRTPLGTARHRSAALDPASGPNTGTWDLGTSATLDLAWLCRPLYRGTHQVSPGRSSRSSRSLELHCAWPEFCERASCHRALLSRFSALGGMVCVLCQRLGWRHLQLLVSEFQARLHFGVQPELCPLLALPSLDGPLARLVFDAGFADPAALAQVEPRELDITLRNTGPFQGRGESRCWQLSAYGTVTTTQLADILVREARAVVEGSLGAVVAWDKKAVAATGSATLKTSHADSAGDNVQERKRPNTHTCTQTGNLSGLQQDATENSANTIPKSSSPLVCPVAPTSQEAFVSQQALSARKSDVESPNALSPPKEGVSSPESGHESRGSASEMQDSTLVPWSSLQPGGTIAHLELEVHDSEDEERLMLDRLFGSLPIAPQSSPKEERHASADSPPSSGTVVNSNLDEAILLWENDSSPLSSPTVEHVNKEARSPPSVKSATVASPKENDSDIYMLSGSLMVNTQILNGEKENLPSQFTNGTPCKARVLSPQVRTSNKKNGAQKTACAPRRTLPLTASTNNRVLRSQTRGSRENEERIRRDSSAHQQSISATGDIDFGSSISQDTVVPRPCKLRSPPLTLLRSRQGNTSPSKCASQAVLPSPRRESYRLSGSFILDSQTIKAMDGVTLSEDIAENAADCAQGCNVADGTQGDNRPSPACQKPLLTDTSAVETSGGISSLGSSTLSELFSSPGNAAFKFDNSSPDSERSGRSSKSSKSRKRSASEGELFSSTEDSSEHSLDSLADRVREEFSWKHVKSVQDFVCQWEKEKEFAMALTIKSRAEAQPSIGLKKSVRAAARSCGNPFVCDNMCATGVAVCWGKYQAHYLSLDRVSAAQRDQLSRLLVAGKRVVVPDVSKALRFLARPCGLNPSQLGWEEPRLAHWLLDPNQGEATFANMVDQWAPHLEPLLEGVANSGDNLEEAAARLSVLVLHLQRPLVSALKRANMYSLYKGK</sequence>